<protein>
    <submittedName>
        <fullName evidence="1">Uncharacterized protein</fullName>
    </submittedName>
</protein>
<sequence>MKKLMWIILIGLLFPQLNSDYENIQQRRAELPKDILVDASDGSQIYMGRCGFVEVGDSPTILQAEVDAWV</sequence>
<proteinExistence type="predicted"/>
<organism evidence="1">
    <name type="scientific">marine metagenome</name>
    <dbReference type="NCBI Taxonomy" id="408172"/>
    <lineage>
        <taxon>unclassified sequences</taxon>
        <taxon>metagenomes</taxon>
        <taxon>ecological metagenomes</taxon>
    </lineage>
</organism>
<name>A0A382VZ30_9ZZZZ</name>
<dbReference type="EMBL" id="UINC01155431">
    <property type="protein sequence ID" value="SVD51275.1"/>
    <property type="molecule type" value="Genomic_DNA"/>
</dbReference>
<dbReference type="AlphaFoldDB" id="A0A382VZ30"/>
<feature type="non-terminal residue" evidence="1">
    <location>
        <position position="70"/>
    </location>
</feature>
<reference evidence="1" key="1">
    <citation type="submission" date="2018-05" db="EMBL/GenBank/DDBJ databases">
        <authorList>
            <person name="Lanie J.A."/>
            <person name="Ng W.-L."/>
            <person name="Kazmierczak K.M."/>
            <person name="Andrzejewski T.M."/>
            <person name="Davidsen T.M."/>
            <person name="Wayne K.J."/>
            <person name="Tettelin H."/>
            <person name="Glass J.I."/>
            <person name="Rusch D."/>
            <person name="Podicherti R."/>
            <person name="Tsui H.-C.T."/>
            <person name="Winkler M.E."/>
        </authorList>
    </citation>
    <scope>NUCLEOTIDE SEQUENCE</scope>
</reference>
<evidence type="ECO:0000313" key="1">
    <source>
        <dbReference type="EMBL" id="SVD51275.1"/>
    </source>
</evidence>
<gene>
    <name evidence="1" type="ORF">METZ01_LOCUS404129</name>
</gene>
<accession>A0A382VZ30</accession>